<feature type="compositionally biased region" description="Low complexity" evidence="8">
    <location>
        <begin position="827"/>
        <end position="838"/>
    </location>
</feature>
<keyword evidence="4 7" id="KW-0010">Activator</keyword>
<keyword evidence="5 7" id="KW-0804">Transcription</keyword>
<dbReference type="InterPro" id="IPR013947">
    <property type="entry name" value="Mediator_Med14"/>
</dbReference>
<evidence type="ECO:0000256" key="4">
    <source>
        <dbReference type="ARBA" id="ARBA00023159"/>
    </source>
</evidence>
<comment type="function">
    <text evidence="7">Component of the Mediator complex, a coactivator involved in the regulated transcription of nearly all RNA polymerase II-dependent genes. Mediator functions as a bridge to convey information from gene-specific regulatory proteins to the basal RNA polymerase II transcription machinery. Mediator is recruited to promoters by direct interactions with regulatory proteins and serves as a scaffold for the assembly of a functional preinitiation complex with RNA polymerase II and the general transcription factors.</text>
</comment>
<protein>
    <recommendedName>
        <fullName evidence="7">Mediator of RNA polymerase II transcription subunit 14</fullName>
    </recommendedName>
    <alternativeName>
        <fullName evidence="7">Mediator complex subunit 14</fullName>
    </alternativeName>
</protein>
<feature type="compositionally biased region" description="Basic and acidic residues" evidence="8">
    <location>
        <begin position="1143"/>
        <end position="1161"/>
    </location>
</feature>
<reference evidence="10 11" key="1">
    <citation type="submission" date="2024-06" db="EMBL/GenBank/DDBJ databases">
        <authorList>
            <person name="Kraege A."/>
            <person name="Thomma B."/>
        </authorList>
    </citation>
    <scope>NUCLEOTIDE SEQUENCE [LARGE SCALE GENOMIC DNA]</scope>
</reference>
<evidence type="ECO:0000259" key="9">
    <source>
        <dbReference type="Pfam" id="PF08638"/>
    </source>
</evidence>
<feature type="region of interest" description="Disordered" evidence="8">
    <location>
        <begin position="1068"/>
        <end position="1167"/>
    </location>
</feature>
<dbReference type="Pfam" id="PF08638">
    <property type="entry name" value="Med14"/>
    <property type="match status" value="1"/>
</dbReference>
<comment type="subunit">
    <text evidence="7">Component of the Mediator complex.</text>
</comment>
<feature type="region of interest" description="Disordered" evidence="8">
    <location>
        <begin position="431"/>
        <end position="454"/>
    </location>
</feature>
<dbReference type="PANTHER" id="PTHR12809">
    <property type="entry name" value="MEDIATOR COMPLEX SUBUNIT"/>
    <property type="match status" value="1"/>
</dbReference>
<keyword evidence="6 7" id="KW-0539">Nucleus</keyword>
<sequence>MEDDLALAGAPRQVDLRHILDIFLRETSQTLNSILESLPEQPDAEKKRKLLLFLHCTKQRLLRLIVVSKWASKARVIAEVGRILDVAARQTNACRDAADQLAYLHEELEAGHVPAYDVPSALTVLRTGTYGVLPSCIEDLAGPPEPPPPAQQAATLRLMDHILRVTLLQEDVPAGVAIASIKGAVATLRCGQEWEAKLTLVPAPPAPPAPQAETQSEEPPVRESGRAEATEGTEQLASEPAAEGAATADAAGPVPMVTDTQLEPSSGAHEKPTGALGQNWRWRVLTADVLPACSRRDTIVAPSQASQLSGAVEIRMWSAADAQQQRLVNTAKPEDEPGSSAQHEAAAKEGPDTADALQKPLHILHGILRDVASRLALNETVVWVRNAAKAPPWAKLLRVEKSLLFSMGVRVSYWLDIPVVSPDALQQLLKDGPSADTNVNHSSGAVGQKGSGSHVPPALEIGIAESGQLAVQSAPALPAAASHTSPQQPTLELALDFASLDTESMLLSAAAANAGVQLGALQAHLSQSAVLDCNSGSVCVNALTTAQPGRSAENQEGTSVATTQSPVLVLSSRGEAVLEVSMHLRTGRMQLKLPAQQASSLSHETSAALLLKKEQARLATIQTEVLTGPSDVPGGKALHATQRMAGALEQLWVHLNRQQHFSRLLGAAEQLGLHKVQLPQRILQAVGQPASTKANHSNLLALALPLQPTFPPGLQWTQDGALSVTREALHTQPASVQLYLMAQLGNNLAWQLRLLTCSCSASLLPIKALSMKEVPSAQPLKASKTAFHSSSSSIAAPQRKRKRLDGEEGALNGDSGTCRATEMSSPTEGAAAGDETAAVSMDAESDQLAPDQVTWDIEQPAGLQEVVRWSTDQQAWPLLQSQLQALGIDATEEIHFGEPYTTESMGHERKGHWGPEAAQLPNGDAHANHIPTSNGNKPFKGDGVHASCGRMLSVPPGNTLRLLDALEWRQNPGTERPTSRVAFLPGSSNTAFALNINSMYLTGLPSGPEWADVTALHALSISQSSTGAILCYDSAAGHTAGHGLADVHCIMRLHMSVARMQALMHASSQSASTSADDQHDSSAAPMAGASEPAQLLQSTTEPSSASEVPALKLKRPRSGPEDTQEVQVKRSKHDAEISINGQPHDREQNIASDKESNHISDEPQSGSLTWQCQHSSQVSIASAGCASARITVAPRTCLHRSAASLEHDQDDPNIQAAGKGPASSEGSASALPQLRVTLQWYCRPPAGSEEAASTLLGAASAQHTRGTPLHQPRCRISSEPCIPESAAQELAAMAEANQEELLLDALSICGTPLAVLGQMLAPAALLDLDLLPEEVALEPVSPPYKYQLVCKVNGRSMSCGLHFLANGLVWLSLGASQEPQPAQLLQELARLPKVYAVEGWRADGGAGVWVEHAGLQTVLRHVLRSAAA</sequence>
<evidence type="ECO:0000256" key="2">
    <source>
        <dbReference type="ARBA" id="ARBA00007813"/>
    </source>
</evidence>
<evidence type="ECO:0000256" key="1">
    <source>
        <dbReference type="ARBA" id="ARBA00004123"/>
    </source>
</evidence>
<dbReference type="InterPro" id="IPR055122">
    <property type="entry name" value="Med14_N"/>
</dbReference>
<evidence type="ECO:0000313" key="11">
    <source>
        <dbReference type="Proteomes" id="UP001497392"/>
    </source>
</evidence>
<feature type="compositionally biased region" description="Polar residues" evidence="8">
    <location>
        <begin position="435"/>
        <end position="445"/>
    </location>
</feature>
<evidence type="ECO:0000313" key="10">
    <source>
        <dbReference type="EMBL" id="CAL5222247.1"/>
    </source>
</evidence>
<feature type="region of interest" description="Disordered" evidence="8">
    <location>
        <begin position="1203"/>
        <end position="1229"/>
    </location>
</feature>
<dbReference type="Proteomes" id="UP001497392">
    <property type="component" value="Unassembled WGS sequence"/>
</dbReference>
<keyword evidence="11" id="KW-1185">Reference proteome</keyword>
<keyword evidence="3 7" id="KW-0805">Transcription regulation</keyword>
<evidence type="ECO:0000256" key="6">
    <source>
        <dbReference type="ARBA" id="ARBA00023242"/>
    </source>
</evidence>
<comment type="subcellular location">
    <subcellularLocation>
        <location evidence="1 7">Nucleus</location>
    </subcellularLocation>
</comment>
<evidence type="ECO:0000256" key="3">
    <source>
        <dbReference type="ARBA" id="ARBA00023015"/>
    </source>
</evidence>
<accession>A0ABP1FVX1</accession>
<proteinExistence type="inferred from homology"/>
<comment type="caution">
    <text evidence="10">The sequence shown here is derived from an EMBL/GenBank/DDBJ whole genome shotgun (WGS) entry which is preliminary data.</text>
</comment>
<dbReference type="PANTHER" id="PTHR12809:SF2">
    <property type="entry name" value="MEDIATOR OF RNA POLYMERASE II TRANSCRIPTION SUBUNIT 14"/>
    <property type="match status" value="1"/>
</dbReference>
<evidence type="ECO:0000256" key="8">
    <source>
        <dbReference type="SAM" id="MobiDB-lite"/>
    </source>
</evidence>
<feature type="compositionally biased region" description="Polar residues" evidence="8">
    <location>
        <begin position="1095"/>
        <end position="1106"/>
    </location>
</feature>
<name>A0ABP1FVX1_9CHLO</name>
<evidence type="ECO:0000256" key="5">
    <source>
        <dbReference type="ARBA" id="ARBA00023163"/>
    </source>
</evidence>
<evidence type="ECO:0000256" key="7">
    <source>
        <dbReference type="RuleBase" id="RU365082"/>
    </source>
</evidence>
<feature type="region of interest" description="Disordered" evidence="8">
    <location>
        <begin position="782"/>
        <end position="847"/>
    </location>
</feature>
<feature type="domain" description="Mediator complex subunit MED14 N-terminal" evidence="9">
    <location>
        <begin position="13"/>
        <end position="200"/>
    </location>
</feature>
<comment type="similarity">
    <text evidence="2 7">Belongs to the Mediator complex subunit 14 family.</text>
</comment>
<gene>
    <name evidence="10" type="primary">g4581</name>
    <name evidence="10" type="ORF">VP750_LOCUS3906</name>
</gene>
<organism evidence="10 11">
    <name type="scientific">Coccomyxa viridis</name>
    <dbReference type="NCBI Taxonomy" id="1274662"/>
    <lineage>
        <taxon>Eukaryota</taxon>
        <taxon>Viridiplantae</taxon>
        <taxon>Chlorophyta</taxon>
        <taxon>core chlorophytes</taxon>
        <taxon>Trebouxiophyceae</taxon>
        <taxon>Trebouxiophyceae incertae sedis</taxon>
        <taxon>Coccomyxaceae</taxon>
        <taxon>Coccomyxa</taxon>
    </lineage>
</organism>
<feature type="region of interest" description="Disordered" evidence="8">
    <location>
        <begin position="330"/>
        <end position="352"/>
    </location>
</feature>
<feature type="compositionally biased region" description="Low complexity" evidence="8">
    <location>
        <begin position="237"/>
        <end position="253"/>
    </location>
</feature>
<feature type="region of interest" description="Disordered" evidence="8">
    <location>
        <begin position="201"/>
        <end position="275"/>
    </location>
</feature>
<dbReference type="EMBL" id="CAXHTA020000006">
    <property type="protein sequence ID" value="CAL5222247.1"/>
    <property type="molecule type" value="Genomic_DNA"/>
</dbReference>
<feature type="compositionally biased region" description="Basic and acidic residues" evidence="8">
    <location>
        <begin position="219"/>
        <end position="229"/>
    </location>
</feature>